<dbReference type="HOGENOM" id="CLU_3222270_0_0_9"/>
<organism evidence="1 2">
    <name type="scientific">Sporosarcina newyorkensis 2681</name>
    <dbReference type="NCBI Taxonomy" id="1027292"/>
    <lineage>
        <taxon>Bacteria</taxon>
        <taxon>Bacillati</taxon>
        <taxon>Bacillota</taxon>
        <taxon>Bacilli</taxon>
        <taxon>Bacillales</taxon>
        <taxon>Caryophanaceae</taxon>
        <taxon>Sporosarcina</taxon>
    </lineage>
</organism>
<evidence type="ECO:0000313" key="1">
    <source>
        <dbReference type="EMBL" id="EGQ21755.1"/>
    </source>
</evidence>
<dbReference type="AlphaFoldDB" id="F9DWD4"/>
<dbReference type="STRING" id="759851.SAMN04244570_2856"/>
<comment type="caution">
    <text evidence="1">The sequence shown here is derived from an EMBL/GenBank/DDBJ whole genome shotgun (WGS) entry which is preliminary data.</text>
</comment>
<proteinExistence type="predicted"/>
<evidence type="ECO:0000313" key="2">
    <source>
        <dbReference type="Proteomes" id="UP000005316"/>
    </source>
</evidence>
<dbReference type="Proteomes" id="UP000005316">
    <property type="component" value="Unassembled WGS sequence"/>
</dbReference>
<gene>
    <name evidence="1" type="ORF">HMPREF9372_3115</name>
</gene>
<protein>
    <submittedName>
        <fullName evidence="1">Uncharacterized protein</fullName>
    </submittedName>
</protein>
<sequence>MMYMAKIEAPIAKLGEEELHALNRLENELGVTLVAYENSSTSTT</sequence>
<accession>F9DWD4</accession>
<reference evidence="1 2" key="1">
    <citation type="submission" date="2011-04" db="EMBL/GenBank/DDBJ databases">
        <authorList>
            <person name="Muzny D."/>
            <person name="Qin X."/>
            <person name="Deng J."/>
            <person name="Jiang H."/>
            <person name="Liu Y."/>
            <person name="Qu J."/>
            <person name="Song X.-Z."/>
            <person name="Zhang L."/>
            <person name="Thornton R."/>
            <person name="Coyle M."/>
            <person name="Francisco L."/>
            <person name="Jackson L."/>
            <person name="Javaid M."/>
            <person name="Korchina V."/>
            <person name="Kovar C."/>
            <person name="Mata R."/>
            <person name="Mathew T."/>
            <person name="Ngo R."/>
            <person name="Nguyen L."/>
            <person name="Nguyen N."/>
            <person name="Okwuonu G."/>
            <person name="Ongeri F."/>
            <person name="Pham C."/>
            <person name="Simmons D."/>
            <person name="Wilczek-Boney K."/>
            <person name="Hale W."/>
            <person name="Jakkamsetti A."/>
            <person name="Pham P."/>
            <person name="Ruth R."/>
            <person name="San Lucas F."/>
            <person name="Warren J."/>
            <person name="Zhang J."/>
            <person name="Zhao Z."/>
            <person name="Zhou C."/>
            <person name="Zhu D."/>
            <person name="Lee S."/>
            <person name="Bess C."/>
            <person name="Blankenburg K."/>
            <person name="Forbes L."/>
            <person name="Fu Q."/>
            <person name="Gubbala S."/>
            <person name="Hirani K."/>
            <person name="Jayaseelan J.C."/>
            <person name="Lara F."/>
            <person name="Munidasa M."/>
            <person name="Palculict T."/>
            <person name="Patil S."/>
            <person name="Pu L.-L."/>
            <person name="Saada N."/>
            <person name="Tang L."/>
            <person name="Weissenberger G."/>
            <person name="Zhu Y."/>
            <person name="Hemphill L."/>
            <person name="Shang Y."/>
            <person name="Youmans B."/>
            <person name="Ayvaz T."/>
            <person name="Ross M."/>
            <person name="Santibanez J."/>
            <person name="Aqrawi P."/>
            <person name="Gross S."/>
            <person name="Joshi V."/>
            <person name="Fowler G."/>
            <person name="Nazareth L."/>
            <person name="Reid J."/>
            <person name="Worley K."/>
            <person name="Petrosino J."/>
            <person name="Highlander S."/>
            <person name="Gibbs R."/>
        </authorList>
    </citation>
    <scope>NUCLEOTIDE SEQUENCE [LARGE SCALE GENOMIC DNA]</scope>
    <source>
        <strain evidence="1 2">2681</strain>
    </source>
</reference>
<dbReference type="EMBL" id="AFPZ01000099">
    <property type="protein sequence ID" value="EGQ21755.1"/>
    <property type="molecule type" value="Genomic_DNA"/>
</dbReference>
<name>F9DWD4_9BACL</name>